<name>A0A816J9F8_BRANA</name>
<organism evidence="1">
    <name type="scientific">Brassica napus</name>
    <name type="common">Rape</name>
    <dbReference type="NCBI Taxonomy" id="3708"/>
    <lineage>
        <taxon>Eukaryota</taxon>
        <taxon>Viridiplantae</taxon>
        <taxon>Streptophyta</taxon>
        <taxon>Embryophyta</taxon>
        <taxon>Tracheophyta</taxon>
        <taxon>Spermatophyta</taxon>
        <taxon>Magnoliopsida</taxon>
        <taxon>eudicotyledons</taxon>
        <taxon>Gunneridae</taxon>
        <taxon>Pentapetalae</taxon>
        <taxon>rosids</taxon>
        <taxon>malvids</taxon>
        <taxon>Brassicales</taxon>
        <taxon>Brassicaceae</taxon>
        <taxon>Brassiceae</taxon>
        <taxon>Brassica</taxon>
    </lineage>
</organism>
<dbReference type="AlphaFoldDB" id="A0A816J9F8"/>
<gene>
    <name evidence="1" type="ORF">DARMORV10_C09P58600.1</name>
</gene>
<dbReference type="Proteomes" id="UP001295469">
    <property type="component" value="Chromosome C09"/>
</dbReference>
<proteinExistence type="predicted"/>
<sequence>MRVSCWFRGKKKGRTFQYRSKERHMPYLYGCDDILYTSEDYFCLDQDCAEAKEAPFSELVFEFKAFYKNWKVKACGVQLWRTKKNLDVLRMKMMKLLVVIMMGLRRI</sequence>
<dbReference type="EMBL" id="HG994373">
    <property type="protein sequence ID" value="CAF1780317.1"/>
    <property type="molecule type" value="Genomic_DNA"/>
</dbReference>
<accession>A0A816J9F8</accession>
<evidence type="ECO:0000313" key="1">
    <source>
        <dbReference type="EMBL" id="CAF1780317.1"/>
    </source>
</evidence>
<protein>
    <submittedName>
        <fullName evidence="1">(rape) hypothetical protein</fullName>
    </submittedName>
</protein>
<reference evidence="1" key="1">
    <citation type="submission" date="2021-01" db="EMBL/GenBank/DDBJ databases">
        <authorList>
            <consortium name="Genoscope - CEA"/>
            <person name="William W."/>
        </authorList>
    </citation>
    <scope>NUCLEOTIDE SEQUENCE</scope>
</reference>